<protein>
    <submittedName>
        <fullName evidence="1">Uncharacterized protein</fullName>
    </submittedName>
</protein>
<proteinExistence type="predicted"/>
<organism evidence="1">
    <name type="scientific">Schistosoma curassoni</name>
    <dbReference type="NCBI Taxonomy" id="6186"/>
    <lineage>
        <taxon>Eukaryota</taxon>
        <taxon>Metazoa</taxon>
        <taxon>Spiralia</taxon>
        <taxon>Lophotrochozoa</taxon>
        <taxon>Platyhelminthes</taxon>
        <taxon>Trematoda</taxon>
        <taxon>Digenea</taxon>
        <taxon>Strigeidida</taxon>
        <taxon>Schistosomatoidea</taxon>
        <taxon>Schistosomatidae</taxon>
        <taxon>Schistosoma</taxon>
    </lineage>
</organism>
<sequence length="59" mass="6916">MVRCGLLDWYINRVCLKITIHISEAETCVLDLTGWAKQEAGSIRTLGRPYVFTRLWFDR</sequence>
<dbReference type="WBParaSite" id="SCUD_0001187001-mRNA-1">
    <property type="protein sequence ID" value="SCUD_0001187001-mRNA-1"/>
    <property type="gene ID" value="SCUD_0001187001"/>
</dbReference>
<dbReference type="AlphaFoldDB" id="A0A183KA37"/>
<reference evidence="1" key="1">
    <citation type="submission" date="2016-06" db="UniProtKB">
        <authorList>
            <consortium name="WormBaseParasite"/>
        </authorList>
    </citation>
    <scope>IDENTIFICATION</scope>
</reference>
<evidence type="ECO:0000313" key="1">
    <source>
        <dbReference type="WBParaSite" id="SCUD_0001187001-mRNA-1"/>
    </source>
</evidence>
<name>A0A183KA37_9TREM</name>
<accession>A0A183KA37</accession>